<dbReference type="Proteomes" id="UP001431783">
    <property type="component" value="Unassembled WGS sequence"/>
</dbReference>
<organism evidence="1 2">
    <name type="scientific">Henosepilachna vigintioctopunctata</name>
    <dbReference type="NCBI Taxonomy" id="420089"/>
    <lineage>
        <taxon>Eukaryota</taxon>
        <taxon>Metazoa</taxon>
        <taxon>Ecdysozoa</taxon>
        <taxon>Arthropoda</taxon>
        <taxon>Hexapoda</taxon>
        <taxon>Insecta</taxon>
        <taxon>Pterygota</taxon>
        <taxon>Neoptera</taxon>
        <taxon>Endopterygota</taxon>
        <taxon>Coleoptera</taxon>
        <taxon>Polyphaga</taxon>
        <taxon>Cucujiformia</taxon>
        <taxon>Coccinelloidea</taxon>
        <taxon>Coccinellidae</taxon>
        <taxon>Epilachninae</taxon>
        <taxon>Epilachnini</taxon>
        <taxon>Henosepilachna</taxon>
    </lineage>
</organism>
<comment type="caution">
    <text evidence="1">The sequence shown here is derived from an EMBL/GenBank/DDBJ whole genome shotgun (WGS) entry which is preliminary data.</text>
</comment>
<gene>
    <name evidence="1" type="ORF">WA026_015637</name>
</gene>
<name>A0AAW1VAE7_9CUCU</name>
<evidence type="ECO:0000313" key="1">
    <source>
        <dbReference type="EMBL" id="KAK9891670.1"/>
    </source>
</evidence>
<dbReference type="AlphaFoldDB" id="A0AAW1VAE7"/>
<proteinExistence type="predicted"/>
<sequence length="145" mass="16655">MLWFSLEVQEYRKIFSQCNKSVEFSEEVSSQSFEIFSSPEKSFENCPMESTILKSFINEASEGAEEVSDLNKITENINSTVSHWESLVTNFPRHILRNYSGEIVVMKILSSSTGLKERKNLLHSLENKGNYLTLMKSSNQSEKEL</sequence>
<protein>
    <submittedName>
        <fullName evidence="1">Uncharacterized protein</fullName>
    </submittedName>
</protein>
<reference evidence="1 2" key="1">
    <citation type="submission" date="2023-03" db="EMBL/GenBank/DDBJ databases">
        <title>Genome insight into feeding habits of ladybird beetles.</title>
        <authorList>
            <person name="Li H.-S."/>
            <person name="Huang Y.-H."/>
            <person name="Pang H."/>
        </authorList>
    </citation>
    <scope>NUCLEOTIDE SEQUENCE [LARGE SCALE GENOMIC DNA]</scope>
    <source>
        <strain evidence="1">SYSU_2023b</strain>
        <tissue evidence="1">Whole body</tissue>
    </source>
</reference>
<dbReference type="EMBL" id="JARQZJ010000129">
    <property type="protein sequence ID" value="KAK9891670.1"/>
    <property type="molecule type" value="Genomic_DNA"/>
</dbReference>
<evidence type="ECO:0000313" key="2">
    <source>
        <dbReference type="Proteomes" id="UP001431783"/>
    </source>
</evidence>
<keyword evidence="2" id="KW-1185">Reference proteome</keyword>
<accession>A0AAW1VAE7</accession>